<evidence type="ECO:0000259" key="6">
    <source>
        <dbReference type="PROSITE" id="PS51058"/>
    </source>
</evidence>
<accession>A0A0K2VCH5</accession>
<keyword evidence="1" id="KW-0479">Metal-binding</keyword>
<organism evidence="7">
    <name type="scientific">Lepeophtheirus salmonis</name>
    <name type="common">Salmon louse</name>
    <name type="synonym">Caligus salmonis</name>
    <dbReference type="NCBI Taxonomy" id="72036"/>
    <lineage>
        <taxon>Eukaryota</taxon>
        <taxon>Metazoa</taxon>
        <taxon>Ecdysozoa</taxon>
        <taxon>Arthropoda</taxon>
        <taxon>Crustacea</taxon>
        <taxon>Multicrustacea</taxon>
        <taxon>Hexanauplia</taxon>
        <taxon>Copepoda</taxon>
        <taxon>Siphonostomatoida</taxon>
        <taxon>Caligidae</taxon>
        <taxon>Lepeophtheirus</taxon>
    </lineage>
</organism>
<proteinExistence type="predicted"/>
<protein>
    <recommendedName>
        <fullName evidence="6">CXXC-type domain-containing protein</fullName>
    </recommendedName>
</protein>
<feature type="compositionally biased region" description="Low complexity" evidence="5">
    <location>
        <begin position="182"/>
        <end position="202"/>
    </location>
</feature>
<keyword evidence="2 4" id="KW-0863">Zinc-finger</keyword>
<dbReference type="PROSITE" id="PS51058">
    <property type="entry name" value="ZF_CXXC"/>
    <property type="match status" value="1"/>
</dbReference>
<evidence type="ECO:0000256" key="4">
    <source>
        <dbReference type="PROSITE-ProRule" id="PRU00509"/>
    </source>
</evidence>
<dbReference type="Pfam" id="PF02008">
    <property type="entry name" value="zf-CXXC"/>
    <property type="match status" value="1"/>
</dbReference>
<name>A0A0K2VCH5_LEPSM</name>
<evidence type="ECO:0000256" key="2">
    <source>
        <dbReference type="ARBA" id="ARBA00022771"/>
    </source>
</evidence>
<evidence type="ECO:0000256" key="5">
    <source>
        <dbReference type="SAM" id="MobiDB-lite"/>
    </source>
</evidence>
<reference evidence="7" key="1">
    <citation type="submission" date="2014-05" db="EMBL/GenBank/DDBJ databases">
        <authorList>
            <person name="Chronopoulou M."/>
        </authorList>
    </citation>
    <scope>NUCLEOTIDE SEQUENCE</scope>
    <source>
        <tissue evidence="7">Whole organism</tissue>
    </source>
</reference>
<sequence length="585" mass="63768">MQNLPINLDHYNTYVRALLPPIPHCIESCQYSDSLNWECTLSVALLSESDCMKWLTDFIEISKTNWKVNKNIALTNVLNKKVLWGMVYQCETNATKNCPAKLELKILSLSENDKIKSKTTYPCLISIHFHHNHSLSSLTNKSSSNMNSDSFKNSDIPSHIKEHFEGYFLETIETRNGGSPVASTNNGASNHASTSSNSHPSGTRVVILNQGNPPQIISSQDMGVVFDIEDVNNKLDEQLGFLKALLKQSGTGCAAVKQFTDQFDRIKNDSDHLENALINFGIESHTAQILHHHPPVNSGDILSVANPVQWAQPTTILSDNGPDDIFSKTNNLLLTNHNNNNIINGNGNILEEDEDSLKNKKGKKKKLNEASPGQIDPVTGKRKKRSRCGTCSGCINRDKTQDCRECRNCLDQKRYGGPGRLKKACIKRSCVVMCTADTSSSHHQGQQQQQTSTAQISSLSLPTNISLPIHTTSAVGTTSSNGNPTGVGGTTVIAASSSVTLGPQGSVLSWPAGTQFAPTFQVQQPVQFTYQPQTFEDSTGVVQTTSTQQGNAVVTTSPTTTLQYATQSIKLDSLTKESVGHQGIT</sequence>
<dbReference type="GO" id="GO:0008270">
    <property type="term" value="F:zinc ion binding"/>
    <property type="evidence" value="ECO:0007669"/>
    <property type="project" value="UniProtKB-KW"/>
</dbReference>
<dbReference type="InterPro" id="IPR002857">
    <property type="entry name" value="Znf_CXXC"/>
</dbReference>
<dbReference type="AlphaFoldDB" id="A0A0K2VCH5"/>
<dbReference type="EMBL" id="HACA01030496">
    <property type="protein sequence ID" value="CDW47857.1"/>
    <property type="molecule type" value="Transcribed_RNA"/>
</dbReference>
<feature type="region of interest" description="Disordered" evidence="5">
    <location>
        <begin position="357"/>
        <end position="385"/>
    </location>
</feature>
<evidence type="ECO:0000256" key="1">
    <source>
        <dbReference type="ARBA" id="ARBA00022723"/>
    </source>
</evidence>
<evidence type="ECO:0000256" key="3">
    <source>
        <dbReference type="ARBA" id="ARBA00022833"/>
    </source>
</evidence>
<dbReference type="OrthoDB" id="419183at2759"/>
<feature type="domain" description="CXXC-type" evidence="6">
    <location>
        <begin position="381"/>
        <end position="431"/>
    </location>
</feature>
<feature type="region of interest" description="Disordered" evidence="5">
    <location>
        <begin position="177"/>
        <end position="202"/>
    </location>
</feature>
<keyword evidence="3" id="KW-0862">Zinc</keyword>
<evidence type="ECO:0000313" key="7">
    <source>
        <dbReference type="EMBL" id="CDW47857.1"/>
    </source>
</evidence>
<dbReference type="GO" id="GO:0003677">
    <property type="term" value="F:DNA binding"/>
    <property type="evidence" value="ECO:0007669"/>
    <property type="project" value="InterPro"/>
</dbReference>